<dbReference type="AlphaFoldDB" id="A0ABD5TE14"/>
<proteinExistence type="predicted"/>
<dbReference type="EMBL" id="JBHSWX010000012">
    <property type="protein sequence ID" value="MFC6787269.1"/>
    <property type="molecule type" value="Genomic_DNA"/>
</dbReference>
<name>A0ABD5TE14_9EURY</name>
<accession>A0ABD5TE14</accession>
<keyword evidence="2" id="KW-1185">Reference proteome</keyword>
<dbReference type="Pfam" id="PF23924">
    <property type="entry name" value="DUF7263"/>
    <property type="match status" value="1"/>
</dbReference>
<protein>
    <submittedName>
        <fullName evidence="1">Uncharacterized protein</fullName>
    </submittedName>
</protein>
<reference evidence="1 2" key="1">
    <citation type="journal article" date="2019" name="Int. J. Syst. Evol. Microbiol.">
        <title>The Global Catalogue of Microorganisms (GCM) 10K type strain sequencing project: providing services to taxonomists for standard genome sequencing and annotation.</title>
        <authorList>
            <consortium name="The Broad Institute Genomics Platform"/>
            <consortium name="The Broad Institute Genome Sequencing Center for Infectious Disease"/>
            <person name="Wu L."/>
            <person name="Ma J."/>
        </authorList>
    </citation>
    <scope>NUCLEOTIDE SEQUENCE [LARGE SCALE GENOMIC DNA]</scope>
    <source>
        <strain evidence="1 2">SYNS20</strain>
    </source>
</reference>
<evidence type="ECO:0000313" key="1">
    <source>
        <dbReference type="EMBL" id="MFC6787269.1"/>
    </source>
</evidence>
<gene>
    <name evidence="1" type="ORF">ACFQFD_15065</name>
</gene>
<dbReference type="RefSeq" id="WP_284061443.1">
    <property type="nucleotide sequence ID" value="NZ_CP126158.1"/>
</dbReference>
<dbReference type="InterPro" id="IPR055687">
    <property type="entry name" value="DUF7263"/>
</dbReference>
<organism evidence="1 2">
    <name type="scientific">Halobaculum halobium</name>
    <dbReference type="NCBI Taxonomy" id="3032281"/>
    <lineage>
        <taxon>Archaea</taxon>
        <taxon>Methanobacteriati</taxon>
        <taxon>Methanobacteriota</taxon>
        <taxon>Stenosarchaea group</taxon>
        <taxon>Halobacteria</taxon>
        <taxon>Halobacteriales</taxon>
        <taxon>Haloferacaceae</taxon>
        <taxon>Halobaculum</taxon>
    </lineage>
</organism>
<evidence type="ECO:0000313" key="2">
    <source>
        <dbReference type="Proteomes" id="UP001596443"/>
    </source>
</evidence>
<sequence>MTRRENVLNASALDALTVERLVALVPPLTDTTFVVRLDGRAVVDRGDPTDGSSFRRIVLVSAVDERTRTVAAESAVTLPRRTDRVRLAFGEADVETVRANGRVLLHRPGGLRGAETVSVSRSETLTLSFDANATGPVEVTTAPERIRKATLEVTVDA</sequence>
<comment type="caution">
    <text evidence="1">The sequence shown here is derived from an EMBL/GenBank/DDBJ whole genome shotgun (WGS) entry which is preliminary data.</text>
</comment>
<dbReference type="Proteomes" id="UP001596443">
    <property type="component" value="Unassembled WGS sequence"/>
</dbReference>
<dbReference type="GeneID" id="81210384"/>